<dbReference type="Proteomes" id="UP001163336">
    <property type="component" value="Chromosome"/>
</dbReference>
<feature type="transmembrane region" description="Helical" evidence="1">
    <location>
        <begin position="39"/>
        <end position="57"/>
    </location>
</feature>
<dbReference type="InterPro" id="IPR003848">
    <property type="entry name" value="DUF218"/>
</dbReference>
<dbReference type="CDD" id="cd06259">
    <property type="entry name" value="YdcF-like"/>
    <property type="match status" value="1"/>
</dbReference>
<reference evidence="3" key="1">
    <citation type="submission" date="2022-11" db="EMBL/GenBank/DDBJ databases">
        <title>Isolation and characterization of PLA-degrading bacterium Massilia sp. from Antarctic soil.</title>
        <authorList>
            <person name="Sato K."/>
            <person name="Gomez-Fuentes C."/>
            <person name="Ahmad S.A."/>
            <person name="Zulkharnain A."/>
        </authorList>
    </citation>
    <scope>NUCLEOTIDE SEQUENCE</scope>
    <source>
        <strain evidence="3">N-3</strain>
    </source>
</reference>
<feature type="transmembrane region" description="Helical" evidence="1">
    <location>
        <begin position="12"/>
        <end position="33"/>
    </location>
</feature>
<proteinExistence type="predicted"/>
<feature type="domain" description="DUF218" evidence="2">
    <location>
        <begin position="80"/>
        <end position="248"/>
    </location>
</feature>
<dbReference type="RefSeq" id="WP_281910693.1">
    <property type="nucleotide sequence ID" value="NZ_AP026966.1"/>
</dbReference>
<keyword evidence="1" id="KW-0472">Membrane</keyword>
<keyword evidence="1" id="KW-0812">Transmembrane</keyword>
<evidence type="ECO:0000313" key="3">
    <source>
        <dbReference type="EMBL" id="BDT61182.1"/>
    </source>
</evidence>
<accession>A0ABN6TG64</accession>
<dbReference type="Gene3D" id="3.40.50.620">
    <property type="entry name" value="HUPs"/>
    <property type="match status" value="1"/>
</dbReference>
<sequence length="279" mass="30171">MLDLINAIPRSLILPPANLFLLILIGLALWRRWPRTGRSLAGAGVAALALLSMPKVAELFIRPLERMTAPLHAPERAGAQAIVVLAAGRLRAAPEYGGRDIPDVTALARLRYAAHLQRRTKLPVLVSGGTVGKPGAGEGAYSLADAMAAALREDFGVPVQWIEARSRDTAENAAFSAALLREDEVRRVLLVTDAMHMARARAAFERAGLEVVDAPTMFFGDQARSIHAWVPSAEGLRRSWYAMYELIGLGWYRLRAGGAQAPERWALSRRPASAGGRAS</sequence>
<protein>
    <recommendedName>
        <fullName evidence="2">DUF218 domain-containing protein</fullName>
    </recommendedName>
</protein>
<dbReference type="InterPro" id="IPR014729">
    <property type="entry name" value="Rossmann-like_a/b/a_fold"/>
</dbReference>
<dbReference type="PANTHER" id="PTHR30336:SF4">
    <property type="entry name" value="ENVELOPE BIOGENESIS FACTOR ELYC"/>
    <property type="match status" value="1"/>
</dbReference>
<gene>
    <name evidence="3" type="ORF">MasN3_46760</name>
</gene>
<dbReference type="Pfam" id="PF02698">
    <property type="entry name" value="DUF218"/>
    <property type="match status" value="1"/>
</dbReference>
<evidence type="ECO:0000313" key="4">
    <source>
        <dbReference type="Proteomes" id="UP001163336"/>
    </source>
</evidence>
<keyword evidence="1" id="KW-1133">Transmembrane helix</keyword>
<evidence type="ECO:0000259" key="2">
    <source>
        <dbReference type="Pfam" id="PF02698"/>
    </source>
</evidence>
<dbReference type="EMBL" id="AP026966">
    <property type="protein sequence ID" value="BDT61182.1"/>
    <property type="molecule type" value="Genomic_DNA"/>
</dbReference>
<dbReference type="InterPro" id="IPR051599">
    <property type="entry name" value="Cell_Envelope_Assoc"/>
</dbReference>
<keyword evidence="4" id="KW-1185">Reference proteome</keyword>
<organism evidence="3 4">
    <name type="scientific">Massilia varians</name>
    <dbReference type="NCBI Taxonomy" id="457921"/>
    <lineage>
        <taxon>Bacteria</taxon>
        <taxon>Pseudomonadati</taxon>
        <taxon>Pseudomonadota</taxon>
        <taxon>Betaproteobacteria</taxon>
        <taxon>Burkholderiales</taxon>
        <taxon>Oxalobacteraceae</taxon>
        <taxon>Telluria group</taxon>
        <taxon>Massilia</taxon>
    </lineage>
</organism>
<name>A0ABN6TG64_9BURK</name>
<evidence type="ECO:0000256" key="1">
    <source>
        <dbReference type="SAM" id="Phobius"/>
    </source>
</evidence>
<dbReference type="PANTHER" id="PTHR30336">
    <property type="entry name" value="INNER MEMBRANE PROTEIN, PROBABLE PERMEASE"/>
    <property type="match status" value="1"/>
</dbReference>